<evidence type="ECO:0000313" key="2">
    <source>
        <dbReference type="EMBL" id="CAK9023205.1"/>
    </source>
</evidence>
<organism evidence="2 3">
    <name type="scientific">Durusdinium trenchii</name>
    <dbReference type="NCBI Taxonomy" id="1381693"/>
    <lineage>
        <taxon>Eukaryota</taxon>
        <taxon>Sar</taxon>
        <taxon>Alveolata</taxon>
        <taxon>Dinophyceae</taxon>
        <taxon>Suessiales</taxon>
        <taxon>Symbiodiniaceae</taxon>
        <taxon>Durusdinium</taxon>
    </lineage>
</organism>
<proteinExistence type="predicted"/>
<accession>A0ABP0K8U2</accession>
<protein>
    <submittedName>
        <fullName evidence="2">Uncharacterized protein</fullName>
    </submittedName>
</protein>
<feature type="region of interest" description="Disordered" evidence="1">
    <location>
        <begin position="153"/>
        <end position="193"/>
    </location>
</feature>
<sequence length="834" mass="94612">MRLWIQPESCHSCWNDCRNALRRANLQHVTLLSATMVNVQHGPYKGGKNKQRIKESAEFYAMTATNEDFQNLLDLMLADRCLEDTDEGDETLPHDKSDIPSLNCVTTLPPYVKTKSWFASLACLKLLCDNWSLMSTLFDIAIASEANLDGPWMFDGEPDLSEGEEEGNMGEDESAKRPASDEATRQPQSDRPFDKTTLQQLRERFDNTLCLVAHLYHDLALRDDCRMCYIATKPYMDEYNFSLECQKSQQEASLKWQARRCGGQWFQTILSSIGTLHDNSALGQFLSVGIGPLEEEERLVDWFQDECTRLDQYVNLLVELASGRAWSQSFFVNCSPNNFVGVLHEDRAIAKQLLAFQKKVWDAVLHAEQLVLTHKASAVVKAQVKARLDDICWNQLQLSRELYVHCCVRGWHSEDEDLLQCARNVHGGPCNTKFDLEDAFAHLSSVAKSTNKTSPMNKWTRFFYASALPSLKQSEKFQWPQVTTTLEDHLMYPRNVLTRESGKAFRSTSHPLPVGIRKAIVNMKLSHVKKAGTASNQRASAASAWLANHVLHPALLPDALRDEYTVAFLQTAPAESVVVGGIKSGVFLNRNQLEKIQKHFKCPLPKKGEGHGKKGSLVKRDYVDSVLNYIFPEASDSERKAMFDGLMGGNWTHLRRDKTSQHGPDILRAFQHLDPEDQHEFAGLAQVAMDEEMLWKHRNSQPQRPSGLTYAGKRHETPKSLQDLYPDAPNCRITRHPVLKRYQGFYTVPAGTVIKEGDEPGSTARQYSHATYWHGKKKRMSEREALAEVVRWMWRVHSSACPSSTEVECPSQFSSAVMFHFDDSDVMNFSVPVY</sequence>
<keyword evidence="3" id="KW-1185">Reference proteome</keyword>
<dbReference type="EMBL" id="CAXAMN010007880">
    <property type="protein sequence ID" value="CAK9023205.1"/>
    <property type="molecule type" value="Genomic_DNA"/>
</dbReference>
<name>A0ABP0K8U2_9DINO</name>
<reference evidence="2 3" key="1">
    <citation type="submission" date="2024-02" db="EMBL/GenBank/DDBJ databases">
        <authorList>
            <person name="Chen Y."/>
            <person name="Shah S."/>
            <person name="Dougan E. K."/>
            <person name="Thang M."/>
            <person name="Chan C."/>
        </authorList>
    </citation>
    <scope>NUCLEOTIDE SEQUENCE [LARGE SCALE GENOMIC DNA]</scope>
</reference>
<feature type="compositionally biased region" description="Acidic residues" evidence="1">
    <location>
        <begin position="156"/>
        <end position="172"/>
    </location>
</feature>
<evidence type="ECO:0000256" key="1">
    <source>
        <dbReference type="SAM" id="MobiDB-lite"/>
    </source>
</evidence>
<gene>
    <name evidence="2" type="ORF">CCMP2556_LOCUS15136</name>
</gene>
<evidence type="ECO:0000313" key="3">
    <source>
        <dbReference type="Proteomes" id="UP001642484"/>
    </source>
</evidence>
<feature type="compositionally biased region" description="Basic and acidic residues" evidence="1">
    <location>
        <begin position="173"/>
        <end position="184"/>
    </location>
</feature>
<dbReference type="Proteomes" id="UP001642484">
    <property type="component" value="Unassembled WGS sequence"/>
</dbReference>
<comment type="caution">
    <text evidence="2">The sequence shown here is derived from an EMBL/GenBank/DDBJ whole genome shotgun (WGS) entry which is preliminary data.</text>
</comment>